<dbReference type="Gene3D" id="3.90.1200.10">
    <property type="match status" value="1"/>
</dbReference>
<evidence type="ECO:0000313" key="2">
    <source>
        <dbReference type="EMBL" id="ONM47580.1"/>
    </source>
</evidence>
<reference evidence="2 3" key="1">
    <citation type="journal article" date="2016" name="Antonie Van Leeuwenhoek">
        <title>Nocardia donostiensis sp. nov., isolated from human respiratory specimens.</title>
        <authorList>
            <person name="Ercibengoa M."/>
            <person name="Bell M."/>
            <person name="Marimon J.M."/>
            <person name="Humrighouse B."/>
            <person name="Klenk H.P."/>
            <person name="Potter G."/>
            <person name="Perez-Trallero E."/>
        </authorList>
    </citation>
    <scope>NUCLEOTIDE SEQUENCE [LARGE SCALE GENOMIC DNA]</scope>
    <source>
        <strain evidence="2 3">X1655</strain>
    </source>
</reference>
<evidence type="ECO:0000313" key="3">
    <source>
        <dbReference type="Proteomes" id="UP000188836"/>
    </source>
</evidence>
<evidence type="ECO:0000259" key="1">
    <source>
        <dbReference type="Pfam" id="PF01636"/>
    </source>
</evidence>
<comment type="caution">
    <text evidence="2">The sequence shown here is derived from an EMBL/GenBank/DDBJ whole genome shotgun (WGS) entry which is preliminary data.</text>
</comment>
<dbReference type="STRING" id="1538463.B0T36_10385"/>
<protein>
    <submittedName>
        <fullName evidence="2">Aminoglycoside phosphotransferase</fullName>
    </submittedName>
</protein>
<dbReference type="RefSeq" id="WP_077118312.1">
    <property type="nucleotide sequence ID" value="NZ_MUKP01000001.1"/>
</dbReference>
<dbReference type="Proteomes" id="UP000188836">
    <property type="component" value="Unassembled WGS sequence"/>
</dbReference>
<dbReference type="Pfam" id="PF01636">
    <property type="entry name" value="APH"/>
    <property type="match status" value="1"/>
</dbReference>
<sequence length="268" mass="29240">MEKDAAVPVNFGSGWDSVATLVDGRWVDRRPRRVEVAGRLRMETQLMPWLAARLPLAVPEPRIAAVEPLVVRHALVAGEPIDTLSADNGFVLGRFLRALHAVDLAAAVAHGLPTARETARDRDETVARFRSEVTPLLPAPHRAAATNLLDAIGGLPADTVVHGDVGPEHVLCTDERLTGVIDFSDAHAGDPAIDLAWVLHATPHEFSCAAARAYGVTRHLRERAFRWHQLGPWYEVLHGLDHDEPAEVRSGLDGVLRRLTGVQFRCAP</sequence>
<keyword evidence="3" id="KW-1185">Reference proteome</keyword>
<name>A0A1V2TDJ3_9NOCA</name>
<dbReference type="GO" id="GO:0016740">
    <property type="term" value="F:transferase activity"/>
    <property type="evidence" value="ECO:0007669"/>
    <property type="project" value="UniProtKB-KW"/>
</dbReference>
<dbReference type="InterPro" id="IPR011009">
    <property type="entry name" value="Kinase-like_dom_sf"/>
</dbReference>
<dbReference type="InterPro" id="IPR002575">
    <property type="entry name" value="Aminoglycoside_PTrfase"/>
</dbReference>
<organism evidence="2 3">
    <name type="scientific">Nocardia donostiensis</name>
    <dbReference type="NCBI Taxonomy" id="1538463"/>
    <lineage>
        <taxon>Bacteria</taxon>
        <taxon>Bacillati</taxon>
        <taxon>Actinomycetota</taxon>
        <taxon>Actinomycetes</taxon>
        <taxon>Mycobacteriales</taxon>
        <taxon>Nocardiaceae</taxon>
        <taxon>Nocardia</taxon>
    </lineage>
</organism>
<dbReference type="SUPFAM" id="SSF56112">
    <property type="entry name" value="Protein kinase-like (PK-like)"/>
    <property type="match status" value="1"/>
</dbReference>
<dbReference type="Gene3D" id="3.30.200.20">
    <property type="entry name" value="Phosphorylase Kinase, domain 1"/>
    <property type="match status" value="1"/>
</dbReference>
<feature type="domain" description="Aminoglycoside phosphotransferase" evidence="1">
    <location>
        <begin position="11"/>
        <end position="225"/>
    </location>
</feature>
<proteinExistence type="predicted"/>
<keyword evidence="2" id="KW-0808">Transferase</keyword>
<gene>
    <name evidence="2" type="ORF">B0T46_16915</name>
</gene>
<dbReference type="AlphaFoldDB" id="A0A1V2TDJ3"/>
<dbReference type="EMBL" id="MUMY01000014">
    <property type="protein sequence ID" value="ONM47580.1"/>
    <property type="molecule type" value="Genomic_DNA"/>
</dbReference>
<accession>A0A1V2TDJ3</accession>